<keyword evidence="2" id="KW-1185">Reference proteome</keyword>
<protein>
    <submittedName>
        <fullName evidence="1">Uncharacterized protein</fullName>
    </submittedName>
</protein>
<dbReference type="Proteomes" id="UP000199438">
    <property type="component" value="Unassembled WGS sequence"/>
</dbReference>
<dbReference type="InterPro" id="IPR046153">
    <property type="entry name" value="DUF6155"/>
</dbReference>
<name>A0A1I1G0F5_9FLAO</name>
<organism evidence="1 2">
    <name type="scientific">Zunongwangia mangrovi</name>
    <dbReference type="NCBI Taxonomy" id="1334022"/>
    <lineage>
        <taxon>Bacteria</taxon>
        <taxon>Pseudomonadati</taxon>
        <taxon>Bacteroidota</taxon>
        <taxon>Flavobacteriia</taxon>
        <taxon>Flavobacteriales</taxon>
        <taxon>Flavobacteriaceae</taxon>
        <taxon>Zunongwangia</taxon>
    </lineage>
</organism>
<dbReference type="AlphaFoldDB" id="A0A1I1G0F5"/>
<evidence type="ECO:0000313" key="2">
    <source>
        <dbReference type="Proteomes" id="UP000199438"/>
    </source>
</evidence>
<dbReference type="Pfam" id="PF19652">
    <property type="entry name" value="DUF6155"/>
    <property type="match status" value="1"/>
</dbReference>
<dbReference type="OrthoDB" id="979203at2"/>
<sequence>MSKRALKKYLKELDKEDLEEQIIDLYERLDEVKVFYNFVFNPNERKLIENAKVKIGKEYFPENRRKRPKARRSVAQKLIKHFKKLGVDPIKTADLMLYNIEIAQTYAEDRSKIKEAFYKSMYKSYEEAVKFILQNGLSNEFEERIIKIALHTETQDWPNSYLFLKISSQFD</sequence>
<dbReference type="RefSeq" id="WP_092540825.1">
    <property type="nucleotide sequence ID" value="NZ_FOKV01000002.1"/>
</dbReference>
<dbReference type="STRING" id="1334022.SAMN04487907_10267"/>
<accession>A0A1I1G0F5</accession>
<gene>
    <name evidence="1" type="ORF">SAMN04487907_10267</name>
</gene>
<evidence type="ECO:0000313" key="1">
    <source>
        <dbReference type="EMBL" id="SFC05025.1"/>
    </source>
</evidence>
<dbReference type="EMBL" id="FOKV01000002">
    <property type="protein sequence ID" value="SFC05025.1"/>
    <property type="molecule type" value="Genomic_DNA"/>
</dbReference>
<proteinExistence type="predicted"/>
<reference evidence="2" key="1">
    <citation type="submission" date="2016-10" db="EMBL/GenBank/DDBJ databases">
        <authorList>
            <person name="Varghese N."/>
            <person name="Submissions S."/>
        </authorList>
    </citation>
    <scope>NUCLEOTIDE SEQUENCE [LARGE SCALE GENOMIC DNA]</scope>
    <source>
        <strain evidence="2">DSM 24499</strain>
    </source>
</reference>